<dbReference type="SUPFAM" id="SSF48317">
    <property type="entry name" value="Acid phosphatase/Vanadium-dependent haloperoxidase"/>
    <property type="match status" value="1"/>
</dbReference>
<dbReference type="Proteomes" id="UP000466535">
    <property type="component" value="Unassembled WGS sequence"/>
</dbReference>
<dbReference type="RefSeq" id="WP_159764982.1">
    <property type="nucleotide sequence ID" value="NZ_WUUT01000006.1"/>
</dbReference>
<dbReference type="SMART" id="SM00014">
    <property type="entry name" value="acidPPc"/>
    <property type="match status" value="1"/>
</dbReference>
<dbReference type="AlphaFoldDB" id="A0A6B0TD58"/>
<keyword evidence="1" id="KW-1133">Transmembrane helix</keyword>
<feature type="transmembrane region" description="Helical" evidence="1">
    <location>
        <begin position="171"/>
        <end position="189"/>
    </location>
</feature>
<name>A0A6B0TD58_9EURY</name>
<gene>
    <name evidence="3" type="ORF">GRX03_14700</name>
</gene>
<evidence type="ECO:0000259" key="2">
    <source>
        <dbReference type="SMART" id="SM00014"/>
    </source>
</evidence>
<proteinExistence type="predicted"/>
<keyword evidence="1" id="KW-0472">Membrane</keyword>
<organism evidence="3 4">
    <name type="scientific">Halovenus carboxidivorans</name>
    <dbReference type="NCBI Taxonomy" id="2692199"/>
    <lineage>
        <taxon>Archaea</taxon>
        <taxon>Methanobacteriati</taxon>
        <taxon>Methanobacteriota</taxon>
        <taxon>Stenosarchaea group</taxon>
        <taxon>Halobacteria</taxon>
        <taxon>Halobacteriales</taxon>
        <taxon>Haloarculaceae</taxon>
        <taxon>Halovenus</taxon>
    </lineage>
</organism>
<feature type="domain" description="Phosphatidic acid phosphatase type 2/haloperoxidase" evidence="2">
    <location>
        <begin position="62"/>
        <end position="186"/>
    </location>
</feature>
<feature type="transmembrane region" description="Helical" evidence="1">
    <location>
        <begin position="123"/>
        <end position="140"/>
    </location>
</feature>
<feature type="transmembrane region" description="Helical" evidence="1">
    <location>
        <begin position="221"/>
        <end position="238"/>
    </location>
</feature>
<dbReference type="Gene3D" id="1.20.144.10">
    <property type="entry name" value="Phosphatidic acid phosphatase type 2/haloperoxidase"/>
    <property type="match status" value="1"/>
</dbReference>
<sequence>MTQATPVGPLTARSVGELDVLGDVLPGWVAGLMAVVTQLGDFWFVTVLLALCFWQLPDEREGVVALFGTALGGLGLYRALKHTFAFPRPEAVPVAPDAVPGLVRPLYESAIAAGGYGFPSGHATTATILYGGLALVGPVGTRRQRTAAAAVLIAVVCVSRLALGVHNLVDVIGGVGTGLVALGVLFVGPNRYRPDRRVFVTFAAAVGLAGAYFLASGSQTAIEVAGVAVTTMVGWWAFDRRVS</sequence>
<feature type="transmembrane region" description="Helical" evidence="1">
    <location>
        <begin position="63"/>
        <end position="80"/>
    </location>
</feature>
<dbReference type="PANTHER" id="PTHR14969">
    <property type="entry name" value="SPHINGOSINE-1-PHOSPHATE PHOSPHOHYDROLASE"/>
    <property type="match status" value="1"/>
</dbReference>
<evidence type="ECO:0000256" key="1">
    <source>
        <dbReference type="SAM" id="Phobius"/>
    </source>
</evidence>
<dbReference type="EMBL" id="WUUT01000006">
    <property type="protein sequence ID" value="MXR52850.1"/>
    <property type="molecule type" value="Genomic_DNA"/>
</dbReference>
<keyword evidence="1" id="KW-0812">Transmembrane</keyword>
<feature type="transmembrane region" description="Helical" evidence="1">
    <location>
        <begin position="147"/>
        <end position="165"/>
    </location>
</feature>
<keyword evidence="4" id="KW-1185">Reference proteome</keyword>
<dbReference type="PANTHER" id="PTHR14969:SF13">
    <property type="entry name" value="AT30094P"/>
    <property type="match status" value="1"/>
</dbReference>
<feature type="transmembrane region" description="Helical" evidence="1">
    <location>
        <begin position="198"/>
        <end position="215"/>
    </location>
</feature>
<evidence type="ECO:0000313" key="3">
    <source>
        <dbReference type="EMBL" id="MXR52850.1"/>
    </source>
</evidence>
<protein>
    <submittedName>
        <fullName evidence="3">Phosphatase PAP2 family protein</fullName>
    </submittedName>
</protein>
<accession>A0A6B0TD58</accession>
<evidence type="ECO:0000313" key="4">
    <source>
        <dbReference type="Proteomes" id="UP000466535"/>
    </source>
</evidence>
<dbReference type="OrthoDB" id="10182at2157"/>
<dbReference type="InterPro" id="IPR000326">
    <property type="entry name" value="PAP2/HPO"/>
</dbReference>
<reference evidence="3 4" key="1">
    <citation type="submission" date="2019-12" db="EMBL/GenBank/DDBJ databases">
        <title>Isolation and characterization of three novel carbon monoxide-oxidizing members of Halobacteria from salione crusts and soils.</title>
        <authorList>
            <person name="Myers M.R."/>
            <person name="King G.M."/>
        </authorList>
    </citation>
    <scope>NUCLEOTIDE SEQUENCE [LARGE SCALE GENOMIC DNA]</scope>
    <source>
        <strain evidence="3 4">WSH3</strain>
    </source>
</reference>
<dbReference type="Pfam" id="PF01569">
    <property type="entry name" value="PAP2"/>
    <property type="match status" value="1"/>
</dbReference>
<feature type="transmembrane region" description="Helical" evidence="1">
    <location>
        <begin position="28"/>
        <end position="51"/>
    </location>
</feature>
<comment type="caution">
    <text evidence="3">The sequence shown here is derived from an EMBL/GenBank/DDBJ whole genome shotgun (WGS) entry which is preliminary data.</text>
</comment>
<dbReference type="InterPro" id="IPR036938">
    <property type="entry name" value="PAP2/HPO_sf"/>
</dbReference>